<gene>
    <name evidence="1" type="ORF">ACJ41P_10300</name>
</gene>
<evidence type="ECO:0000313" key="1">
    <source>
        <dbReference type="EMBL" id="MFL7901513.1"/>
    </source>
</evidence>
<keyword evidence="2" id="KW-1185">Reference proteome</keyword>
<comment type="caution">
    <text evidence="1">The sequence shown here is derived from an EMBL/GenBank/DDBJ whole genome shotgun (WGS) entry which is preliminary data.</text>
</comment>
<name>A0ABW8V5P3_9PROT</name>
<evidence type="ECO:0000313" key="2">
    <source>
        <dbReference type="Proteomes" id="UP001628281"/>
    </source>
</evidence>
<sequence>MTSPVYCDECDHRTLASKNDQPWRWQCIKHPRPEGYGFVARGTWVNFPPYHYCKDMNRDGKCKDFAPARVAPEKDEAP</sequence>
<dbReference type="Proteomes" id="UP001628281">
    <property type="component" value="Unassembled WGS sequence"/>
</dbReference>
<proteinExistence type="predicted"/>
<dbReference type="EMBL" id="JBJLSN010000011">
    <property type="protein sequence ID" value="MFL7901513.1"/>
    <property type="molecule type" value="Genomic_DNA"/>
</dbReference>
<accession>A0ABW8V5P3</accession>
<dbReference type="RefSeq" id="WP_407823976.1">
    <property type="nucleotide sequence ID" value="NZ_JBJLSN010000011.1"/>
</dbReference>
<reference evidence="1 2" key="1">
    <citation type="submission" date="2024-11" db="EMBL/GenBank/DDBJ databases">
        <title>Draft genome sequences of two bacteria associated to sugarcane roots in Colombia.</title>
        <authorList>
            <person name="Pardo-Diaz S."/>
            <person name="Masmela-Mendoza J."/>
            <person name="Delgadillo-Duran P."/>
            <person name="Bautista E.J."/>
            <person name="Rojas-Tapias D.F."/>
        </authorList>
    </citation>
    <scope>NUCLEOTIDE SEQUENCE [LARGE SCALE GENOMIC DNA]</scope>
    <source>
        <strain evidence="1 2">Ap18</strain>
    </source>
</reference>
<organism evidence="1 2">
    <name type="scientific">Azospirillum argentinense</name>
    <dbReference type="NCBI Taxonomy" id="2970906"/>
    <lineage>
        <taxon>Bacteria</taxon>
        <taxon>Pseudomonadati</taxon>
        <taxon>Pseudomonadota</taxon>
        <taxon>Alphaproteobacteria</taxon>
        <taxon>Rhodospirillales</taxon>
        <taxon>Azospirillaceae</taxon>
        <taxon>Azospirillum</taxon>
    </lineage>
</organism>
<protein>
    <submittedName>
        <fullName evidence="1">Uncharacterized protein</fullName>
    </submittedName>
</protein>